<dbReference type="InterPro" id="IPR017455">
    <property type="entry name" value="Znf_FYVE-rel"/>
</dbReference>
<feature type="region of interest" description="Disordered" evidence="5">
    <location>
        <begin position="91"/>
        <end position="149"/>
    </location>
</feature>
<dbReference type="AlphaFoldDB" id="A0A0S4IKI0"/>
<evidence type="ECO:0000256" key="2">
    <source>
        <dbReference type="ARBA" id="ARBA00022771"/>
    </source>
</evidence>
<evidence type="ECO:0000256" key="3">
    <source>
        <dbReference type="ARBA" id="ARBA00022833"/>
    </source>
</evidence>
<dbReference type="InterPro" id="IPR000306">
    <property type="entry name" value="Znf_FYVE"/>
</dbReference>
<evidence type="ECO:0000313" key="7">
    <source>
        <dbReference type="EMBL" id="CUE66333.1"/>
    </source>
</evidence>
<keyword evidence="1" id="KW-0479">Metal-binding</keyword>
<evidence type="ECO:0000313" key="8">
    <source>
        <dbReference type="Proteomes" id="UP000051952"/>
    </source>
</evidence>
<dbReference type="InterPro" id="IPR011011">
    <property type="entry name" value="Znf_FYVE_PHD"/>
</dbReference>
<organism evidence="7 8">
    <name type="scientific">Bodo saltans</name>
    <name type="common">Flagellated protozoan</name>
    <dbReference type="NCBI Taxonomy" id="75058"/>
    <lineage>
        <taxon>Eukaryota</taxon>
        <taxon>Discoba</taxon>
        <taxon>Euglenozoa</taxon>
        <taxon>Kinetoplastea</taxon>
        <taxon>Metakinetoplastina</taxon>
        <taxon>Eubodonida</taxon>
        <taxon>Bodonidae</taxon>
        <taxon>Bodo</taxon>
    </lineage>
</organism>
<dbReference type="EMBL" id="CYKH01000057">
    <property type="protein sequence ID" value="CUE66333.1"/>
    <property type="molecule type" value="Genomic_DNA"/>
</dbReference>
<dbReference type="SUPFAM" id="SSF57903">
    <property type="entry name" value="FYVE/PHD zinc finger"/>
    <property type="match status" value="1"/>
</dbReference>
<dbReference type="PANTHER" id="PTHR47794">
    <property type="entry name" value="VACUOLAR PROTEIN SORTING-ASSOCIATED PROTEIN 27"/>
    <property type="match status" value="1"/>
</dbReference>
<dbReference type="GO" id="GO:0008270">
    <property type="term" value="F:zinc ion binding"/>
    <property type="evidence" value="ECO:0007669"/>
    <property type="project" value="UniProtKB-KW"/>
</dbReference>
<dbReference type="GO" id="GO:0006623">
    <property type="term" value="P:protein targeting to vacuole"/>
    <property type="evidence" value="ECO:0007669"/>
    <property type="project" value="TreeGrafter"/>
</dbReference>
<gene>
    <name evidence="7" type="ORF">BSAL_51150</name>
</gene>
<dbReference type="GO" id="GO:0043130">
    <property type="term" value="F:ubiquitin binding"/>
    <property type="evidence" value="ECO:0007669"/>
    <property type="project" value="TreeGrafter"/>
</dbReference>
<dbReference type="OrthoDB" id="10018316at2759"/>
<dbReference type="InterPro" id="IPR013083">
    <property type="entry name" value="Znf_RING/FYVE/PHD"/>
</dbReference>
<evidence type="ECO:0000256" key="5">
    <source>
        <dbReference type="SAM" id="MobiDB-lite"/>
    </source>
</evidence>
<keyword evidence="3" id="KW-0862">Zinc</keyword>
<evidence type="ECO:0000256" key="4">
    <source>
        <dbReference type="PROSITE-ProRule" id="PRU00091"/>
    </source>
</evidence>
<keyword evidence="2 4" id="KW-0863">Zinc-finger</keyword>
<dbReference type="VEuPathDB" id="TriTrypDB:BSAL_51150"/>
<name>A0A0S4IKI0_BODSA</name>
<dbReference type="PROSITE" id="PS50178">
    <property type="entry name" value="ZF_FYVE"/>
    <property type="match status" value="1"/>
</dbReference>
<reference evidence="8" key="1">
    <citation type="submission" date="2015-09" db="EMBL/GenBank/DDBJ databases">
        <authorList>
            <consortium name="Pathogen Informatics"/>
        </authorList>
    </citation>
    <scope>NUCLEOTIDE SEQUENCE [LARGE SCALE GENOMIC DNA]</scope>
    <source>
        <strain evidence="8">Lake Konstanz</strain>
    </source>
</reference>
<dbReference type="Proteomes" id="UP000051952">
    <property type="component" value="Unassembled WGS sequence"/>
</dbReference>
<dbReference type="SMART" id="SM00064">
    <property type="entry name" value="FYVE"/>
    <property type="match status" value="1"/>
</dbReference>
<evidence type="ECO:0000256" key="1">
    <source>
        <dbReference type="ARBA" id="ARBA00022723"/>
    </source>
</evidence>
<evidence type="ECO:0000259" key="6">
    <source>
        <dbReference type="PROSITE" id="PS50178"/>
    </source>
</evidence>
<accession>A0A0S4IKI0</accession>
<sequence>MGEGYSKAHWAKDDTAVNCKQCNSKFTFSRRRHHCRNCGYIFCEDCSFRTQPVPNRNINDHVRVCDDCYFALVDSGNAPTVAKSESRLVERRVPAGQQHQQQQQQQTQHQNSSSNSNPAAAASANSVGSSADKSGTQAPNTPATPPLEHQAQATIPAPVAPAVKSQEQRLQERLAVVMQTVRQVSVYLEADAVVTEGVNPDEEPNWADESNFALEFTTADRYIIPFPQGYQDGAANLLLGDVRPPRKSNAADTSAIWNEDAKKGLVAMITPFNGASNPATPN</sequence>
<dbReference type="GO" id="GO:0033565">
    <property type="term" value="C:ESCRT-0 complex"/>
    <property type="evidence" value="ECO:0007669"/>
    <property type="project" value="TreeGrafter"/>
</dbReference>
<protein>
    <recommendedName>
        <fullName evidence="6">FYVE-type domain-containing protein</fullName>
    </recommendedName>
</protein>
<keyword evidence="8" id="KW-1185">Reference proteome</keyword>
<feature type="domain" description="FYVE-type" evidence="6">
    <location>
        <begin position="13"/>
        <end position="73"/>
    </location>
</feature>
<feature type="compositionally biased region" description="Polar residues" evidence="5">
    <location>
        <begin position="132"/>
        <end position="141"/>
    </location>
</feature>
<feature type="compositionally biased region" description="Low complexity" evidence="5">
    <location>
        <begin position="94"/>
        <end position="131"/>
    </location>
</feature>
<dbReference type="GO" id="GO:0032266">
    <property type="term" value="F:phosphatidylinositol-3-phosphate binding"/>
    <property type="evidence" value="ECO:0007669"/>
    <property type="project" value="TreeGrafter"/>
</dbReference>
<dbReference type="PANTHER" id="PTHR47794:SF1">
    <property type="entry name" value="VACUOLAR PROTEIN SORTING-ASSOCIATED PROTEIN 27"/>
    <property type="match status" value="1"/>
</dbReference>
<proteinExistence type="predicted"/>
<dbReference type="GO" id="GO:0043328">
    <property type="term" value="P:protein transport to vacuole involved in ubiquitin-dependent protein catabolic process via the multivesicular body sorting pathway"/>
    <property type="evidence" value="ECO:0007669"/>
    <property type="project" value="TreeGrafter"/>
</dbReference>
<dbReference type="Pfam" id="PF01363">
    <property type="entry name" value="FYVE"/>
    <property type="match status" value="1"/>
</dbReference>
<dbReference type="Gene3D" id="3.30.40.10">
    <property type="entry name" value="Zinc/RING finger domain, C3HC4 (zinc finger)"/>
    <property type="match status" value="1"/>
</dbReference>